<accession>A0A1G5GRV9</accession>
<dbReference type="PROSITE" id="PS51502">
    <property type="entry name" value="S_R_A_B_BARREL"/>
    <property type="match status" value="1"/>
</dbReference>
<dbReference type="Proteomes" id="UP000198870">
    <property type="component" value="Unassembled WGS sequence"/>
</dbReference>
<proteinExistence type="predicted"/>
<dbReference type="Pfam" id="PF07876">
    <property type="entry name" value="Dabb"/>
    <property type="match status" value="1"/>
</dbReference>
<gene>
    <name evidence="2" type="ORF">SAMN05216233_11197</name>
</gene>
<dbReference type="Gene3D" id="3.30.70.100">
    <property type="match status" value="1"/>
</dbReference>
<dbReference type="PANTHER" id="PTHR37832">
    <property type="entry name" value="BLL2683 PROTEIN"/>
    <property type="match status" value="1"/>
</dbReference>
<dbReference type="STRING" id="419481.SAMN05216233_11197"/>
<protein>
    <submittedName>
        <fullName evidence="2">Stress responsive A/B Barrel Domain</fullName>
    </submittedName>
</protein>
<keyword evidence="3" id="KW-1185">Reference proteome</keyword>
<dbReference type="InterPro" id="IPR013097">
    <property type="entry name" value="Dabb"/>
</dbReference>
<dbReference type="InterPro" id="IPR011008">
    <property type="entry name" value="Dimeric_a/b-barrel"/>
</dbReference>
<sequence length="101" mass="11228">MIKHVVAFRMDKKLSADEKTDAMNKMKSLLEALPPKIDELEAAEVGINFNPTDAAFDVVLTTTHLSKEALGTYAGHPEHLEVLAYIRSVISERIVVDYEVS</sequence>
<dbReference type="OrthoDB" id="9808130at2"/>
<reference evidence="2 3" key="1">
    <citation type="submission" date="2016-10" db="EMBL/GenBank/DDBJ databases">
        <authorList>
            <person name="de Groot N.N."/>
        </authorList>
    </citation>
    <scope>NUCLEOTIDE SEQUENCE [LARGE SCALE GENOMIC DNA]</scope>
    <source>
        <strain evidence="2 3">AA1</strain>
    </source>
</reference>
<dbReference type="AlphaFoldDB" id="A0A1G5GRV9"/>
<evidence type="ECO:0000313" key="3">
    <source>
        <dbReference type="Proteomes" id="UP000198870"/>
    </source>
</evidence>
<dbReference type="EMBL" id="FMUX01000011">
    <property type="protein sequence ID" value="SCY54312.1"/>
    <property type="molecule type" value="Genomic_DNA"/>
</dbReference>
<evidence type="ECO:0000313" key="2">
    <source>
        <dbReference type="EMBL" id="SCY54312.1"/>
    </source>
</evidence>
<name>A0A1G5GRV9_9BACT</name>
<dbReference type="SMART" id="SM00886">
    <property type="entry name" value="Dabb"/>
    <property type="match status" value="1"/>
</dbReference>
<dbReference type="SUPFAM" id="SSF54909">
    <property type="entry name" value="Dimeric alpha+beta barrel"/>
    <property type="match status" value="1"/>
</dbReference>
<dbReference type="RefSeq" id="WP_092211648.1">
    <property type="nucleotide sequence ID" value="NZ_FMUX01000011.1"/>
</dbReference>
<organism evidence="2 3">
    <name type="scientific">Desulfoluna spongiiphila</name>
    <dbReference type="NCBI Taxonomy" id="419481"/>
    <lineage>
        <taxon>Bacteria</taxon>
        <taxon>Pseudomonadati</taxon>
        <taxon>Thermodesulfobacteriota</taxon>
        <taxon>Desulfobacteria</taxon>
        <taxon>Desulfobacterales</taxon>
        <taxon>Desulfolunaceae</taxon>
        <taxon>Desulfoluna</taxon>
    </lineage>
</organism>
<dbReference type="PANTHER" id="PTHR37832:SF1">
    <property type="entry name" value="STRESS-RESPONSE A_B BARREL DOMAIN-CONTAINING PROTEIN"/>
    <property type="match status" value="1"/>
</dbReference>
<feature type="domain" description="Stress-response A/B barrel" evidence="1">
    <location>
        <begin position="2"/>
        <end position="98"/>
    </location>
</feature>
<evidence type="ECO:0000259" key="1">
    <source>
        <dbReference type="PROSITE" id="PS51502"/>
    </source>
</evidence>